<organism evidence="3 4">
    <name type="scientific">Turicibacter faecis</name>
    <dbReference type="NCBI Taxonomy" id="2963365"/>
    <lineage>
        <taxon>Bacteria</taxon>
        <taxon>Bacillati</taxon>
        <taxon>Bacillota</taxon>
        <taxon>Erysipelotrichia</taxon>
        <taxon>Erysipelotrichales</taxon>
        <taxon>Turicibacteraceae</taxon>
        <taxon>Turicibacter</taxon>
    </lineage>
</organism>
<dbReference type="Pfam" id="PF04851">
    <property type="entry name" value="ResIII"/>
    <property type="match status" value="1"/>
</dbReference>
<evidence type="ECO:0000313" key="4">
    <source>
        <dbReference type="Proteomes" id="UP001432099"/>
    </source>
</evidence>
<dbReference type="Gene3D" id="3.40.50.300">
    <property type="entry name" value="P-loop containing nucleotide triphosphate hydrolases"/>
    <property type="match status" value="2"/>
</dbReference>
<dbReference type="RefSeq" id="WP_161831158.1">
    <property type="nucleotide sequence ID" value="NZ_AP028127.1"/>
</dbReference>
<protein>
    <recommendedName>
        <fullName evidence="5">DEAD/DEAH box helicase</fullName>
    </recommendedName>
</protein>
<dbReference type="InterPro" id="IPR014001">
    <property type="entry name" value="Helicase_ATP-bd"/>
</dbReference>
<dbReference type="PANTHER" id="PTHR47396">
    <property type="entry name" value="TYPE I RESTRICTION ENZYME ECOKI R PROTEIN"/>
    <property type="match status" value="1"/>
</dbReference>
<evidence type="ECO:0000259" key="1">
    <source>
        <dbReference type="PROSITE" id="PS51192"/>
    </source>
</evidence>
<dbReference type="Proteomes" id="UP001432099">
    <property type="component" value="Chromosome"/>
</dbReference>
<feature type="domain" description="Helicase C-terminal" evidence="2">
    <location>
        <begin position="262"/>
        <end position="431"/>
    </location>
</feature>
<accession>A0ABN6Z962</accession>
<dbReference type="InterPro" id="IPR027417">
    <property type="entry name" value="P-loop_NTPase"/>
</dbReference>
<keyword evidence="4" id="KW-1185">Reference proteome</keyword>
<dbReference type="InterPro" id="IPR006935">
    <property type="entry name" value="Helicase/UvrB_N"/>
</dbReference>
<dbReference type="SMART" id="SM00487">
    <property type="entry name" value="DEXDc"/>
    <property type="match status" value="1"/>
</dbReference>
<dbReference type="InterPro" id="IPR050742">
    <property type="entry name" value="Helicase_Restrict-Modif_Enz"/>
</dbReference>
<evidence type="ECO:0000313" key="3">
    <source>
        <dbReference type="EMBL" id="BEH90407.1"/>
    </source>
</evidence>
<dbReference type="Pfam" id="PF00271">
    <property type="entry name" value="Helicase_C"/>
    <property type="match status" value="1"/>
</dbReference>
<dbReference type="PANTHER" id="PTHR47396:SF1">
    <property type="entry name" value="ATP-DEPENDENT HELICASE IRC3-RELATED"/>
    <property type="match status" value="1"/>
</dbReference>
<evidence type="ECO:0000259" key="2">
    <source>
        <dbReference type="PROSITE" id="PS51194"/>
    </source>
</evidence>
<dbReference type="EMBL" id="AP028127">
    <property type="protein sequence ID" value="BEH90407.1"/>
    <property type="molecule type" value="Genomic_DNA"/>
</dbReference>
<reference evidence="3" key="1">
    <citation type="journal article" date="2024" name="Int. J. Syst. Evol. Microbiol.">
        <title>Turicibacter faecis sp. nov., isolated from faeces of heart failure mouse model.</title>
        <authorList>
            <person name="Imamura Y."/>
            <person name="Motooka D."/>
            <person name="Nakajima Y."/>
            <person name="Ito S."/>
            <person name="Kitakaze M."/>
            <person name="Iida T."/>
            <person name="Nakamura S."/>
        </authorList>
    </citation>
    <scope>NUCLEOTIDE SEQUENCE</scope>
    <source>
        <strain evidence="3">TC023</strain>
    </source>
</reference>
<dbReference type="InterPro" id="IPR001650">
    <property type="entry name" value="Helicase_C-like"/>
</dbReference>
<name>A0ABN6Z962_9FIRM</name>
<dbReference type="PROSITE" id="PS51194">
    <property type="entry name" value="HELICASE_CTER"/>
    <property type="match status" value="1"/>
</dbReference>
<dbReference type="SUPFAM" id="SSF52540">
    <property type="entry name" value="P-loop containing nucleoside triphosphate hydrolases"/>
    <property type="match status" value="1"/>
</dbReference>
<proteinExistence type="predicted"/>
<gene>
    <name evidence="3" type="ORF">T23_05090</name>
</gene>
<dbReference type="PROSITE" id="PS51192">
    <property type="entry name" value="HELICASE_ATP_BIND_1"/>
    <property type="match status" value="1"/>
</dbReference>
<sequence length="632" mass="73492">MREAGEIRVKKMSAHRHPYEHQSEALEVLGEMDKHSSFKSVLVIPTGGGKTLTACWWLLKGALNNNKKVLWLAHRQMLLEQAAKTFEDNAFSDVMTQRSGFTYRIISGAHQSMQEVQPGDDLLIVSKDSLCKRLKFLNKWLKKETEIYVIIDEAHHASAPTYEKILQHIQNRVASVKLLGLTATPFRTDTRYLSDVFPDDIAYKVDLIDLIKRGILSMPYFEECQTELVLTLTDQEKKQLMVDDFPIEIAEKMANHKLRNAAIVRQYDKEKYGPTIVFAINRLHALVLKSLFEKAKIRCGVIISRETDDILEMKQLVMENESIILDYQLGKIDVLINVNILTEGIDLPMTRSVFLTRPTTSAALMTQMIGRALRGVKAGGTHQAYIVSFIDDWQDQVKWVNAKTLLQDREEIVEEMGDEKEETQKMYEKISFAKLEEYIHLLDSSIDTKALESIPFIKRVPLGMYAFTLVDRGIERSHQILVYDSTKRRYDHLIAQLPTFFDYHHVHEEITSIQLLNKLTEICARRCFLGEMIPSYDERDIQALLRYFSRYREAPPFIPLDEMERKSLDLSQVACQIIEKNMTRAQQRAYIDSLWNDPEQLFSIYFHKKLFFVQQLNIELRRCLKEEENKQR</sequence>
<dbReference type="SMART" id="SM00490">
    <property type="entry name" value="HELICc"/>
    <property type="match status" value="1"/>
</dbReference>
<evidence type="ECO:0008006" key="5">
    <source>
        <dbReference type="Google" id="ProtNLM"/>
    </source>
</evidence>
<feature type="domain" description="Helicase ATP-binding" evidence="1">
    <location>
        <begin position="31"/>
        <end position="203"/>
    </location>
</feature>